<dbReference type="Gene3D" id="3.80.10.10">
    <property type="entry name" value="Ribonuclease Inhibitor"/>
    <property type="match status" value="4"/>
</dbReference>
<evidence type="ECO:0000259" key="14">
    <source>
        <dbReference type="Pfam" id="PF08263"/>
    </source>
</evidence>
<gene>
    <name evidence="16" type="primary">BAM1_10</name>
    <name evidence="16" type="ORF">CK203_082073</name>
</gene>
<feature type="chain" id="PRO_5019223681" evidence="13">
    <location>
        <begin position="24"/>
        <end position="725"/>
    </location>
</feature>
<evidence type="ECO:0000256" key="11">
    <source>
        <dbReference type="ARBA" id="ARBA00023180"/>
    </source>
</evidence>
<dbReference type="PRINTS" id="PR00019">
    <property type="entry name" value="LEURICHRPT"/>
</dbReference>
<keyword evidence="10 16" id="KW-0675">Receptor</keyword>
<feature type="transmembrane region" description="Helical" evidence="12">
    <location>
        <begin position="666"/>
        <end position="689"/>
    </location>
</feature>
<dbReference type="Proteomes" id="UP000288805">
    <property type="component" value="Unassembled WGS sequence"/>
</dbReference>
<comment type="subcellular location">
    <subcellularLocation>
        <location evidence="1">Cell membrane</location>
        <topology evidence="1">Single-pass type I membrane protein</topology>
    </subcellularLocation>
</comment>
<dbReference type="Pfam" id="PF08263">
    <property type="entry name" value="LRRNT_2"/>
    <property type="match status" value="1"/>
</dbReference>
<dbReference type="InterPro" id="IPR013210">
    <property type="entry name" value="LRR_N_plant-typ"/>
</dbReference>
<keyword evidence="9 12" id="KW-0472">Membrane</keyword>
<dbReference type="Pfam" id="PF23598">
    <property type="entry name" value="LRR_14"/>
    <property type="match status" value="1"/>
</dbReference>
<evidence type="ECO:0000256" key="6">
    <source>
        <dbReference type="ARBA" id="ARBA00022729"/>
    </source>
</evidence>
<dbReference type="SMART" id="SM00369">
    <property type="entry name" value="LRR_TYP"/>
    <property type="match status" value="7"/>
</dbReference>
<dbReference type="Pfam" id="PF00560">
    <property type="entry name" value="LRR_1"/>
    <property type="match status" value="3"/>
</dbReference>
<evidence type="ECO:0000256" key="3">
    <source>
        <dbReference type="ARBA" id="ARBA00022475"/>
    </source>
</evidence>
<feature type="signal peptide" evidence="13">
    <location>
        <begin position="1"/>
        <end position="23"/>
    </location>
</feature>
<evidence type="ECO:0000313" key="16">
    <source>
        <dbReference type="EMBL" id="RVW41710.1"/>
    </source>
</evidence>
<reference evidence="16 17" key="1">
    <citation type="journal article" date="2018" name="PLoS Genet.">
        <title>Population sequencing reveals clonal diversity and ancestral inbreeding in the grapevine cultivar Chardonnay.</title>
        <authorList>
            <person name="Roach M.J."/>
            <person name="Johnson D.L."/>
            <person name="Bohlmann J."/>
            <person name="van Vuuren H.J."/>
            <person name="Jones S.J."/>
            <person name="Pretorius I.S."/>
            <person name="Schmidt S.A."/>
            <person name="Borneman A.R."/>
        </authorList>
    </citation>
    <scope>NUCLEOTIDE SEQUENCE [LARGE SCALE GENOMIC DNA]</scope>
    <source>
        <strain evidence="17">cv. Chardonnay</strain>
        <tissue evidence="16">Leaf</tissue>
    </source>
</reference>
<comment type="similarity">
    <text evidence="2">Belongs to the RLP family.</text>
</comment>
<keyword evidence="6 13" id="KW-0732">Signal</keyword>
<dbReference type="FunFam" id="3.80.10.10:FF:000095">
    <property type="entry name" value="LRR receptor-like serine/threonine-protein kinase GSO1"/>
    <property type="match status" value="1"/>
</dbReference>
<evidence type="ECO:0000256" key="9">
    <source>
        <dbReference type="ARBA" id="ARBA00023136"/>
    </source>
</evidence>
<keyword evidence="3" id="KW-1003">Cell membrane</keyword>
<keyword evidence="5 12" id="KW-0812">Transmembrane</keyword>
<dbReference type="SUPFAM" id="SSF52058">
    <property type="entry name" value="L domain-like"/>
    <property type="match status" value="2"/>
</dbReference>
<sequence>MTMAMRSFECLLFSFLVLVVVCAKAGLGTTVGCVERERQALLRFKHGLVDDYGILSSWDTRDCCQWRGVRCSNQSGHIVMLHLPAPPTEFEDEYVHKFQSLRGEISPSLLELEHLTHLDLSCNDFERSHIPPFVASLSKIQYLNLSYANFTGRLPSQLGNLSNLLSLDLSSNDFEGRPIPPFLASLTKIQHLSLSYANFTGRLPSHFGNLSNLLFLDLSYNYDLNCGNLEWLSHLSSLTHLDLKYVNLTSHPSLLRLFPLLIPLPLFFLDLSLNDLTSSIFPWLFNFTITLVHLDLSWNDHFNGSIPDAFGNMISLAYLDISHNQLQGSIPDIFGNMASLERLDLSANKLEGEIPKSLSNLCRLQGLSLGYNNLSGQLPQVLDLLACANDTLDTLFLTDNQLTGSFPDLTGFSSLRSLELDHNQINGTLPKSIGQLTKLQALIIGSNSLQGVISEAHLLHLSSYVIPHWFWNLTSRIYAFNISNNQITGTLPNLSSKFDQPIYIDMSSNYLEGSISELPSVLGLLDLSNNKFSGSIAVCVPLLIHIWEFVQWKGREFEFKNTLGLVKSIDLSSNKLTGEIPKELIGEIPSSLSEIDRLSTLDLSNNNLSGMIPRGTQLQSFNTSSYEGNPTLCGPPLLKKCPRDKVERAPNVYSYEDGIQQDGNDMWFYVSIALGFIVGFWGVCGTLLLNNSWRYAYFRFLNKIKDWLYVTTTINMARLQRSLQS</sequence>
<keyword evidence="16" id="KW-0808">Transferase</keyword>
<organism evidence="16 17">
    <name type="scientific">Vitis vinifera</name>
    <name type="common">Grape</name>
    <dbReference type="NCBI Taxonomy" id="29760"/>
    <lineage>
        <taxon>Eukaryota</taxon>
        <taxon>Viridiplantae</taxon>
        <taxon>Streptophyta</taxon>
        <taxon>Embryophyta</taxon>
        <taxon>Tracheophyta</taxon>
        <taxon>Spermatophyta</taxon>
        <taxon>Magnoliopsida</taxon>
        <taxon>eudicotyledons</taxon>
        <taxon>Gunneridae</taxon>
        <taxon>Pentapetalae</taxon>
        <taxon>rosids</taxon>
        <taxon>Vitales</taxon>
        <taxon>Vitaceae</taxon>
        <taxon>Viteae</taxon>
        <taxon>Vitis</taxon>
    </lineage>
</organism>
<dbReference type="InterPro" id="IPR055414">
    <property type="entry name" value="LRR_R13L4/SHOC2-like"/>
</dbReference>
<feature type="domain" description="Leucine-rich repeat-containing N-terminal plant-type" evidence="14">
    <location>
        <begin position="36"/>
        <end position="72"/>
    </location>
</feature>
<accession>A0A438E1Z7</accession>
<keyword evidence="8 12" id="KW-1133">Transmembrane helix</keyword>
<dbReference type="PANTHER" id="PTHR48063:SF101">
    <property type="entry name" value="LRR RECEPTOR-LIKE SERINE_THREONINE-PROTEIN KINASE FLS2"/>
    <property type="match status" value="1"/>
</dbReference>
<evidence type="ECO:0000256" key="12">
    <source>
        <dbReference type="SAM" id="Phobius"/>
    </source>
</evidence>
<keyword evidence="4" id="KW-0433">Leucine-rich repeat</keyword>
<evidence type="ECO:0000256" key="10">
    <source>
        <dbReference type="ARBA" id="ARBA00023170"/>
    </source>
</evidence>
<evidence type="ECO:0000256" key="4">
    <source>
        <dbReference type="ARBA" id="ARBA00022614"/>
    </source>
</evidence>
<dbReference type="EMBL" id="QGNW01001432">
    <property type="protein sequence ID" value="RVW41710.1"/>
    <property type="molecule type" value="Genomic_DNA"/>
</dbReference>
<protein>
    <submittedName>
        <fullName evidence="16">Leucine-rich repeat receptor-like serine/threonine-protein kinase BAM1</fullName>
    </submittedName>
</protein>
<keyword evidence="11" id="KW-0325">Glycoprotein</keyword>
<evidence type="ECO:0000256" key="5">
    <source>
        <dbReference type="ARBA" id="ARBA00022692"/>
    </source>
</evidence>
<evidence type="ECO:0000256" key="2">
    <source>
        <dbReference type="ARBA" id="ARBA00009592"/>
    </source>
</evidence>
<dbReference type="PANTHER" id="PTHR48063">
    <property type="entry name" value="LRR RECEPTOR-LIKE KINASE"/>
    <property type="match status" value="1"/>
</dbReference>
<evidence type="ECO:0000259" key="15">
    <source>
        <dbReference type="Pfam" id="PF23598"/>
    </source>
</evidence>
<dbReference type="GO" id="GO:0005886">
    <property type="term" value="C:plasma membrane"/>
    <property type="evidence" value="ECO:0007669"/>
    <property type="project" value="UniProtKB-SubCell"/>
</dbReference>
<name>A0A438E1Z7_VITVI</name>
<feature type="domain" description="Disease resistance R13L4/SHOC-2-like LRR" evidence="15">
    <location>
        <begin position="104"/>
        <end position="245"/>
    </location>
</feature>
<dbReference type="InterPro" id="IPR046956">
    <property type="entry name" value="RLP23-like"/>
</dbReference>
<dbReference type="FunFam" id="3.80.10.10:FF:000383">
    <property type="entry name" value="Leucine-rich repeat receptor protein kinase EMS1"/>
    <property type="match status" value="1"/>
</dbReference>
<dbReference type="GO" id="GO:0016301">
    <property type="term" value="F:kinase activity"/>
    <property type="evidence" value="ECO:0007669"/>
    <property type="project" value="UniProtKB-KW"/>
</dbReference>
<dbReference type="AlphaFoldDB" id="A0A438E1Z7"/>
<evidence type="ECO:0000256" key="8">
    <source>
        <dbReference type="ARBA" id="ARBA00022989"/>
    </source>
</evidence>
<dbReference type="InterPro" id="IPR001611">
    <property type="entry name" value="Leu-rich_rpt"/>
</dbReference>
<evidence type="ECO:0000313" key="17">
    <source>
        <dbReference type="Proteomes" id="UP000288805"/>
    </source>
</evidence>
<comment type="caution">
    <text evidence="16">The sequence shown here is derived from an EMBL/GenBank/DDBJ whole genome shotgun (WGS) entry which is preliminary data.</text>
</comment>
<evidence type="ECO:0000256" key="13">
    <source>
        <dbReference type="SAM" id="SignalP"/>
    </source>
</evidence>
<keyword evidence="7" id="KW-0677">Repeat</keyword>
<keyword evidence="16" id="KW-0418">Kinase</keyword>
<dbReference type="InterPro" id="IPR032675">
    <property type="entry name" value="LRR_dom_sf"/>
</dbReference>
<evidence type="ECO:0000256" key="1">
    <source>
        <dbReference type="ARBA" id="ARBA00004251"/>
    </source>
</evidence>
<dbReference type="Pfam" id="PF13855">
    <property type="entry name" value="LRR_8"/>
    <property type="match status" value="1"/>
</dbReference>
<proteinExistence type="inferred from homology"/>
<evidence type="ECO:0000256" key="7">
    <source>
        <dbReference type="ARBA" id="ARBA00022737"/>
    </source>
</evidence>
<dbReference type="InterPro" id="IPR003591">
    <property type="entry name" value="Leu-rich_rpt_typical-subtyp"/>
</dbReference>